<dbReference type="InParanoid" id="D8QKP4"/>
<name>D8QKP4_SCHCM</name>
<evidence type="ECO:0000313" key="3">
    <source>
        <dbReference type="Proteomes" id="UP000007431"/>
    </source>
</evidence>
<dbReference type="HOGENOM" id="CLU_1321580_0_0_1"/>
<evidence type="ECO:0000313" key="2">
    <source>
        <dbReference type="EMBL" id="EFI91648.1"/>
    </source>
</evidence>
<dbReference type="VEuPathDB" id="FungiDB:SCHCODRAFT_02707115"/>
<feature type="compositionally biased region" description="Gly residues" evidence="1">
    <location>
        <begin position="102"/>
        <end position="118"/>
    </location>
</feature>
<accession>D8QKP4</accession>
<organism evidence="3">
    <name type="scientific">Schizophyllum commune (strain H4-8 / FGSC 9210)</name>
    <name type="common">Split gill fungus</name>
    <dbReference type="NCBI Taxonomy" id="578458"/>
    <lineage>
        <taxon>Eukaryota</taxon>
        <taxon>Fungi</taxon>
        <taxon>Dikarya</taxon>
        <taxon>Basidiomycota</taxon>
        <taxon>Agaricomycotina</taxon>
        <taxon>Agaricomycetes</taxon>
        <taxon>Agaricomycetidae</taxon>
        <taxon>Agaricales</taxon>
        <taxon>Schizophyllaceae</taxon>
        <taxon>Schizophyllum</taxon>
    </lineage>
</organism>
<proteinExistence type="predicted"/>
<sequence>MLSVPRTRQCGPTLSPDRRSVSVLVDGQQHALGHIEGQKTLLMSPPDTFDAVFLTTVPYRLLHRRAPPLAHACRPERRAVDDGGDGGGGRRRQRDEVSGTGHDVGGETGCRGDGGDAAEGGDELGPSRRAGTFATGSQRRATIALATAAGELLSSRVLVVQVAHSSCRSRTRHAGRVLVVQIVCLSYRSRSRRAGRVLVVQVAYSLPV</sequence>
<reference evidence="2 3" key="1">
    <citation type="journal article" date="2010" name="Nat. Biotechnol.">
        <title>Genome sequence of the model mushroom Schizophyllum commune.</title>
        <authorList>
            <person name="Ohm R.A."/>
            <person name="de Jong J.F."/>
            <person name="Lugones L.G."/>
            <person name="Aerts A."/>
            <person name="Kothe E."/>
            <person name="Stajich J.E."/>
            <person name="de Vries R.P."/>
            <person name="Record E."/>
            <person name="Levasseur A."/>
            <person name="Baker S.E."/>
            <person name="Bartholomew K.A."/>
            <person name="Coutinho P.M."/>
            <person name="Erdmann S."/>
            <person name="Fowler T.J."/>
            <person name="Gathman A.C."/>
            <person name="Lombard V."/>
            <person name="Henrissat B."/>
            <person name="Knabe N."/>
            <person name="Kuees U."/>
            <person name="Lilly W.W."/>
            <person name="Lindquist E."/>
            <person name="Lucas S."/>
            <person name="Magnuson J.K."/>
            <person name="Piumi F."/>
            <person name="Raudaskoski M."/>
            <person name="Salamov A."/>
            <person name="Schmutz J."/>
            <person name="Schwarze F.W.M.R."/>
            <person name="vanKuyk P.A."/>
            <person name="Horton J.S."/>
            <person name="Grigoriev I.V."/>
            <person name="Woesten H.A.B."/>
        </authorList>
    </citation>
    <scope>NUCLEOTIDE SEQUENCE [LARGE SCALE GENOMIC DNA]</scope>
    <source>
        <strain evidence="3">H4-8 / FGSC 9210</strain>
    </source>
</reference>
<gene>
    <name evidence="2" type="ORF">SCHCODRAFT_258861</name>
</gene>
<dbReference type="Proteomes" id="UP000007431">
    <property type="component" value="Unassembled WGS sequence"/>
</dbReference>
<keyword evidence="3" id="KW-1185">Reference proteome</keyword>
<dbReference type="AlphaFoldDB" id="D8QKP4"/>
<dbReference type="EMBL" id="GL377316">
    <property type="protein sequence ID" value="EFI91648.1"/>
    <property type="molecule type" value="Genomic_DNA"/>
</dbReference>
<protein>
    <submittedName>
        <fullName evidence="2">Uncharacterized protein</fullName>
    </submittedName>
</protein>
<evidence type="ECO:0000256" key="1">
    <source>
        <dbReference type="SAM" id="MobiDB-lite"/>
    </source>
</evidence>
<feature type="region of interest" description="Disordered" evidence="1">
    <location>
        <begin position="73"/>
        <end position="135"/>
    </location>
</feature>